<dbReference type="Proteomes" id="UP000824469">
    <property type="component" value="Unassembled WGS sequence"/>
</dbReference>
<feature type="non-terminal residue" evidence="1">
    <location>
        <position position="72"/>
    </location>
</feature>
<sequence>NGYNVMDHDSGINVRNVSIGPSKSMAMTFKKRSEGFLFSIIKRLANLENVGVFLSVDVDFDGRSIQKNLCLR</sequence>
<gene>
    <name evidence="1" type="ORF">KI387_016220</name>
</gene>
<keyword evidence="2" id="KW-1185">Reference proteome</keyword>
<feature type="non-terminal residue" evidence="1">
    <location>
        <position position="1"/>
    </location>
</feature>
<reference evidence="1 2" key="1">
    <citation type="journal article" date="2021" name="Nat. Plants">
        <title>The Taxus genome provides insights into paclitaxel biosynthesis.</title>
        <authorList>
            <person name="Xiong X."/>
            <person name="Gou J."/>
            <person name="Liao Q."/>
            <person name="Li Y."/>
            <person name="Zhou Q."/>
            <person name="Bi G."/>
            <person name="Li C."/>
            <person name="Du R."/>
            <person name="Wang X."/>
            <person name="Sun T."/>
            <person name="Guo L."/>
            <person name="Liang H."/>
            <person name="Lu P."/>
            <person name="Wu Y."/>
            <person name="Zhang Z."/>
            <person name="Ro D.K."/>
            <person name="Shang Y."/>
            <person name="Huang S."/>
            <person name="Yan J."/>
        </authorList>
    </citation>
    <scope>NUCLEOTIDE SEQUENCE [LARGE SCALE GENOMIC DNA]</scope>
    <source>
        <strain evidence="1">Ta-2019</strain>
    </source>
</reference>
<proteinExistence type="predicted"/>
<evidence type="ECO:0000313" key="1">
    <source>
        <dbReference type="EMBL" id="KAH9321581.1"/>
    </source>
</evidence>
<name>A0AA38GDV2_TAXCH</name>
<comment type="caution">
    <text evidence="1">The sequence shown here is derived from an EMBL/GenBank/DDBJ whole genome shotgun (WGS) entry which is preliminary data.</text>
</comment>
<dbReference type="AlphaFoldDB" id="A0AA38GDV2"/>
<dbReference type="EMBL" id="JAHRHJ020000003">
    <property type="protein sequence ID" value="KAH9321581.1"/>
    <property type="molecule type" value="Genomic_DNA"/>
</dbReference>
<accession>A0AA38GDV2</accession>
<protein>
    <submittedName>
        <fullName evidence="1">Uncharacterized protein</fullName>
    </submittedName>
</protein>
<organism evidence="1 2">
    <name type="scientific">Taxus chinensis</name>
    <name type="common">Chinese yew</name>
    <name type="synonym">Taxus wallichiana var. chinensis</name>
    <dbReference type="NCBI Taxonomy" id="29808"/>
    <lineage>
        <taxon>Eukaryota</taxon>
        <taxon>Viridiplantae</taxon>
        <taxon>Streptophyta</taxon>
        <taxon>Embryophyta</taxon>
        <taxon>Tracheophyta</taxon>
        <taxon>Spermatophyta</taxon>
        <taxon>Pinopsida</taxon>
        <taxon>Pinidae</taxon>
        <taxon>Conifers II</taxon>
        <taxon>Cupressales</taxon>
        <taxon>Taxaceae</taxon>
        <taxon>Taxus</taxon>
    </lineage>
</organism>
<evidence type="ECO:0000313" key="2">
    <source>
        <dbReference type="Proteomes" id="UP000824469"/>
    </source>
</evidence>